<proteinExistence type="predicted"/>
<gene>
    <name evidence="1" type="ORF">AMTR_s00006p00256380</name>
</gene>
<sequence>MTTHFSDVVQKLQVYTTKDYTDIIEFLVNRCIFLGRCRRPKILCVAWLQGWKRDSKVGQSKSQQFLSAGFSTGKLCRWATKENGSIHVHVMCDTDGAVHCPFSIEDGEDELIGSGDGHSPISITSSQNTRWTPFFFVL</sequence>
<dbReference type="EMBL" id="KI393980">
    <property type="protein sequence ID" value="ERN05793.1"/>
    <property type="molecule type" value="Genomic_DNA"/>
</dbReference>
<dbReference type="AlphaFoldDB" id="W1PCW8"/>
<organism evidence="1 2">
    <name type="scientific">Amborella trichopoda</name>
    <dbReference type="NCBI Taxonomy" id="13333"/>
    <lineage>
        <taxon>Eukaryota</taxon>
        <taxon>Viridiplantae</taxon>
        <taxon>Streptophyta</taxon>
        <taxon>Embryophyta</taxon>
        <taxon>Tracheophyta</taxon>
        <taxon>Spermatophyta</taxon>
        <taxon>Magnoliopsida</taxon>
        <taxon>Amborellales</taxon>
        <taxon>Amborellaceae</taxon>
        <taxon>Amborella</taxon>
    </lineage>
</organism>
<dbReference type="Gramene" id="ERN05793">
    <property type="protein sequence ID" value="ERN05793"/>
    <property type="gene ID" value="AMTR_s00006p00256380"/>
</dbReference>
<evidence type="ECO:0000313" key="2">
    <source>
        <dbReference type="Proteomes" id="UP000017836"/>
    </source>
</evidence>
<name>W1PCW8_AMBTC</name>
<evidence type="ECO:0000313" key="1">
    <source>
        <dbReference type="EMBL" id="ERN05793.1"/>
    </source>
</evidence>
<reference evidence="2" key="1">
    <citation type="journal article" date="2013" name="Science">
        <title>The Amborella genome and the evolution of flowering plants.</title>
        <authorList>
            <consortium name="Amborella Genome Project"/>
        </authorList>
    </citation>
    <scope>NUCLEOTIDE SEQUENCE [LARGE SCALE GENOMIC DNA]</scope>
</reference>
<dbReference type="Proteomes" id="UP000017836">
    <property type="component" value="Unassembled WGS sequence"/>
</dbReference>
<accession>W1PCW8</accession>
<keyword evidence="2" id="KW-1185">Reference proteome</keyword>
<protein>
    <submittedName>
        <fullName evidence="1">Uncharacterized protein</fullName>
    </submittedName>
</protein>
<dbReference type="HOGENOM" id="CLU_1857945_0_0_1"/>